<evidence type="ECO:0000256" key="1">
    <source>
        <dbReference type="ARBA" id="ARBA00007596"/>
    </source>
</evidence>
<evidence type="ECO:0000313" key="6">
    <source>
        <dbReference type="EMBL" id="MBA2133976.1"/>
    </source>
</evidence>
<comment type="caution">
    <text evidence="6">The sequence shown here is derived from an EMBL/GenBank/DDBJ whole genome shotgun (WGS) entry which is preliminary data.</text>
</comment>
<evidence type="ECO:0000256" key="3">
    <source>
        <dbReference type="ARBA" id="ARBA00023274"/>
    </source>
</evidence>
<dbReference type="InterPro" id="IPR001705">
    <property type="entry name" value="Ribosomal_bL33"/>
</dbReference>
<dbReference type="NCBIfam" id="TIGR01023">
    <property type="entry name" value="rpmG_bact"/>
    <property type="match status" value="1"/>
</dbReference>
<dbReference type="InterPro" id="IPR038584">
    <property type="entry name" value="Ribosomal_bL33_sf"/>
</dbReference>
<proteinExistence type="inferred from homology"/>
<evidence type="ECO:0000256" key="2">
    <source>
        <dbReference type="ARBA" id="ARBA00022980"/>
    </source>
</evidence>
<dbReference type="GO" id="GO:0006412">
    <property type="term" value="P:translation"/>
    <property type="evidence" value="ECO:0007669"/>
    <property type="project" value="UniProtKB-UniRule"/>
</dbReference>
<dbReference type="InterPro" id="IPR011332">
    <property type="entry name" value="Ribosomal_zn-bd"/>
</dbReference>
<dbReference type="GO" id="GO:1990904">
    <property type="term" value="C:ribonucleoprotein complex"/>
    <property type="evidence" value="ECO:0007669"/>
    <property type="project" value="UniProtKB-KW"/>
</dbReference>
<evidence type="ECO:0000256" key="4">
    <source>
        <dbReference type="ARBA" id="ARBA00035176"/>
    </source>
</evidence>
<dbReference type="PANTHER" id="PTHR43168">
    <property type="entry name" value="50S RIBOSOMAL PROTEIN L33, CHLOROPLASTIC"/>
    <property type="match status" value="1"/>
</dbReference>
<dbReference type="GO" id="GO:0003735">
    <property type="term" value="F:structural constituent of ribosome"/>
    <property type="evidence" value="ECO:0007669"/>
    <property type="project" value="InterPro"/>
</dbReference>
<dbReference type="AlphaFoldDB" id="A0A8J6I213"/>
<dbReference type="PROSITE" id="PS00582">
    <property type="entry name" value="RIBOSOMAL_L33"/>
    <property type="match status" value="1"/>
</dbReference>
<dbReference type="NCBIfam" id="NF001764">
    <property type="entry name" value="PRK00504.1"/>
    <property type="match status" value="1"/>
</dbReference>
<dbReference type="GO" id="GO:0005840">
    <property type="term" value="C:ribosome"/>
    <property type="evidence" value="ECO:0007669"/>
    <property type="project" value="UniProtKB-KW"/>
</dbReference>
<dbReference type="RefSeq" id="WP_181340444.1">
    <property type="nucleotide sequence ID" value="NZ_JAAKDE010000032.1"/>
</dbReference>
<reference evidence="6" key="1">
    <citation type="submission" date="2020-06" db="EMBL/GenBank/DDBJ databases">
        <title>Novel chitinolytic bacterium.</title>
        <authorList>
            <person name="Ungkulpasvich U."/>
            <person name="Kosugi A."/>
            <person name="Uke A."/>
        </authorList>
    </citation>
    <scope>NUCLEOTIDE SEQUENCE</scope>
    <source>
        <strain evidence="6">UUS1-1</strain>
    </source>
</reference>
<dbReference type="PANTHER" id="PTHR43168:SF2">
    <property type="entry name" value="LARGE RIBOSOMAL SUBUNIT PROTEIN BL33C"/>
    <property type="match status" value="1"/>
</dbReference>
<accession>A0A8J6I213</accession>
<keyword evidence="3 5" id="KW-0687">Ribonucleoprotein</keyword>
<dbReference type="Proteomes" id="UP000657177">
    <property type="component" value="Unassembled WGS sequence"/>
</dbReference>
<dbReference type="NCBIfam" id="NF001860">
    <property type="entry name" value="PRK00595.1"/>
    <property type="match status" value="1"/>
</dbReference>
<comment type="similarity">
    <text evidence="1 5">Belongs to the bacterial ribosomal protein bL33 family.</text>
</comment>
<gene>
    <name evidence="5 6" type="primary">rpmG</name>
    <name evidence="6" type="ORF">G5B42_10580</name>
</gene>
<organism evidence="6 7">
    <name type="scientific">Capillibacterium thermochitinicola</name>
    <dbReference type="NCBI Taxonomy" id="2699427"/>
    <lineage>
        <taxon>Bacteria</taxon>
        <taxon>Bacillati</taxon>
        <taxon>Bacillota</taxon>
        <taxon>Capillibacterium</taxon>
    </lineage>
</organism>
<protein>
    <recommendedName>
        <fullName evidence="4 5">Large ribosomal subunit protein bL33</fullName>
    </recommendedName>
</protein>
<name>A0A8J6I213_9FIRM</name>
<dbReference type="SUPFAM" id="SSF57829">
    <property type="entry name" value="Zn-binding ribosomal proteins"/>
    <property type="match status" value="1"/>
</dbReference>
<dbReference type="HAMAP" id="MF_00294">
    <property type="entry name" value="Ribosomal_bL33"/>
    <property type="match status" value="1"/>
</dbReference>
<keyword evidence="2 5" id="KW-0689">Ribosomal protein</keyword>
<dbReference type="GO" id="GO:0005737">
    <property type="term" value="C:cytoplasm"/>
    <property type="evidence" value="ECO:0007669"/>
    <property type="project" value="UniProtKB-ARBA"/>
</dbReference>
<keyword evidence="7" id="KW-1185">Reference proteome</keyword>
<dbReference type="InterPro" id="IPR018264">
    <property type="entry name" value="Ribosomal_bL33_CS"/>
</dbReference>
<evidence type="ECO:0000256" key="5">
    <source>
        <dbReference type="HAMAP-Rule" id="MF_00294"/>
    </source>
</evidence>
<evidence type="ECO:0000313" key="7">
    <source>
        <dbReference type="Proteomes" id="UP000657177"/>
    </source>
</evidence>
<dbReference type="Pfam" id="PF00471">
    <property type="entry name" value="Ribosomal_L33"/>
    <property type="match status" value="1"/>
</dbReference>
<sequence length="49" mass="6014">MREGITLACTDCKNRNYRTNKNKKSNPERLELKKYCKFCRQHTIHRETR</sequence>
<dbReference type="Gene3D" id="2.20.28.120">
    <property type="entry name" value="Ribosomal protein L33"/>
    <property type="match status" value="1"/>
</dbReference>
<dbReference type="EMBL" id="JAAKDE010000032">
    <property type="protein sequence ID" value="MBA2133976.1"/>
    <property type="molecule type" value="Genomic_DNA"/>
</dbReference>